<evidence type="ECO:0000256" key="1">
    <source>
        <dbReference type="SAM" id="Phobius"/>
    </source>
</evidence>
<feature type="transmembrane region" description="Helical" evidence="1">
    <location>
        <begin position="141"/>
        <end position="161"/>
    </location>
</feature>
<accession>A0A837NXA3</accession>
<proteinExistence type="predicted"/>
<sequence length="232" mass="26752">MPSIVDTDKKSSLISRINRLNDSLIHKHQKVVEITKDDSFPTNNLVRKALEANQESLETLVMLQETIDSFDSINQSETMESRARIEVQNDLAFNDKKLEEDCLLHYKKTKSSFLFSLVVMSSVILSAFIFFNFLSVDLENYLLPIATSIALVLVGFTANFIGMKRDKRILDLSVQRYQLQIEIISELTYELQLLEKEKKHLDCVKSGLSDSLKHYNLLQRSIMDCYEGQFNE</sequence>
<keyword evidence="1" id="KW-0812">Transmembrane</keyword>
<dbReference type="EMBL" id="LIZK01000003">
    <property type="protein sequence ID" value="KPL94632.1"/>
    <property type="molecule type" value="Genomic_DNA"/>
</dbReference>
<reference evidence="2 3" key="1">
    <citation type="submission" date="2015-08" db="EMBL/GenBank/DDBJ databases">
        <title>Draft Genome Sequence of Vibrio splendidus UCD-SED7.</title>
        <authorList>
            <person name="Lee R.D."/>
            <person name="Lang J.M."/>
            <person name="Coil D.A."/>
            <person name="Jospin G."/>
            <person name="Eisen J.A."/>
        </authorList>
    </citation>
    <scope>NUCLEOTIDE SEQUENCE [LARGE SCALE GENOMIC DNA]</scope>
    <source>
        <strain evidence="2 3">UCD-SED7</strain>
    </source>
</reference>
<keyword evidence="1" id="KW-1133">Transmembrane helix</keyword>
<protein>
    <submittedName>
        <fullName evidence="2">Uncharacterized protein</fullName>
    </submittedName>
</protein>
<gene>
    <name evidence="2" type="ORF">AN168_08955</name>
</gene>
<keyword evidence="1" id="KW-0472">Membrane</keyword>
<name>A0A837NXA3_VIBSP</name>
<dbReference type="RefSeq" id="WP_054546857.1">
    <property type="nucleotide sequence ID" value="NZ_LIZK01000003.1"/>
</dbReference>
<comment type="caution">
    <text evidence="2">The sequence shown here is derived from an EMBL/GenBank/DDBJ whole genome shotgun (WGS) entry which is preliminary data.</text>
</comment>
<dbReference type="AlphaFoldDB" id="A0A837NXA3"/>
<evidence type="ECO:0000313" key="2">
    <source>
        <dbReference type="EMBL" id="KPL94632.1"/>
    </source>
</evidence>
<dbReference type="Proteomes" id="UP000050463">
    <property type="component" value="Unassembled WGS sequence"/>
</dbReference>
<evidence type="ECO:0000313" key="3">
    <source>
        <dbReference type="Proteomes" id="UP000050463"/>
    </source>
</evidence>
<organism evidence="2 3">
    <name type="scientific">Vibrio splendidus</name>
    <dbReference type="NCBI Taxonomy" id="29497"/>
    <lineage>
        <taxon>Bacteria</taxon>
        <taxon>Pseudomonadati</taxon>
        <taxon>Pseudomonadota</taxon>
        <taxon>Gammaproteobacteria</taxon>
        <taxon>Vibrionales</taxon>
        <taxon>Vibrionaceae</taxon>
        <taxon>Vibrio</taxon>
    </lineage>
</organism>
<feature type="transmembrane region" description="Helical" evidence="1">
    <location>
        <begin position="113"/>
        <end position="135"/>
    </location>
</feature>